<dbReference type="PANTHER" id="PTHR43442">
    <property type="entry name" value="GLUCONOKINASE-RELATED"/>
    <property type="match status" value="1"/>
</dbReference>
<keyword evidence="7 10" id="KW-0067">ATP-binding</keyword>
<comment type="catalytic activity">
    <reaction evidence="9 10">
        <text>D-gluconate + ATP = 6-phospho-D-gluconate + ADP + H(+)</text>
        <dbReference type="Rhea" id="RHEA:19433"/>
        <dbReference type="ChEBI" id="CHEBI:15378"/>
        <dbReference type="ChEBI" id="CHEBI:18391"/>
        <dbReference type="ChEBI" id="CHEBI:30616"/>
        <dbReference type="ChEBI" id="CHEBI:58759"/>
        <dbReference type="ChEBI" id="CHEBI:456216"/>
        <dbReference type="EC" id="2.7.1.12"/>
    </reaction>
</comment>
<evidence type="ECO:0000256" key="10">
    <source>
        <dbReference type="RuleBase" id="RU363066"/>
    </source>
</evidence>
<keyword evidence="6 10" id="KW-0418">Kinase</keyword>
<evidence type="ECO:0000313" key="12">
    <source>
        <dbReference type="Proteomes" id="UP000248887"/>
    </source>
</evidence>
<dbReference type="CDD" id="cd02021">
    <property type="entry name" value="GntK"/>
    <property type="match status" value="1"/>
</dbReference>
<dbReference type="Gene3D" id="3.40.50.300">
    <property type="entry name" value="P-loop containing nucleotide triphosphate hydrolases"/>
    <property type="match status" value="1"/>
</dbReference>
<dbReference type="EC" id="2.7.1.12" evidence="3 10"/>
<evidence type="ECO:0000313" key="11">
    <source>
        <dbReference type="EMBL" id="PZQ83859.1"/>
    </source>
</evidence>
<dbReference type="GO" id="GO:0005737">
    <property type="term" value="C:cytoplasm"/>
    <property type="evidence" value="ECO:0007669"/>
    <property type="project" value="TreeGrafter"/>
</dbReference>
<gene>
    <name evidence="11" type="ORF">DI549_06810</name>
</gene>
<dbReference type="GO" id="GO:0046316">
    <property type="term" value="F:gluconokinase activity"/>
    <property type="evidence" value="ECO:0007669"/>
    <property type="project" value="UniProtKB-EC"/>
</dbReference>
<dbReference type="FunFam" id="3.40.50.300:FF:000522">
    <property type="entry name" value="Gluconokinase"/>
    <property type="match status" value="1"/>
</dbReference>
<protein>
    <recommendedName>
        <fullName evidence="3 10">Gluconokinase</fullName>
        <ecNumber evidence="3 10">2.7.1.12</ecNumber>
    </recommendedName>
</protein>
<dbReference type="InterPro" id="IPR006001">
    <property type="entry name" value="Therm_gnt_kin"/>
</dbReference>
<evidence type="ECO:0000256" key="7">
    <source>
        <dbReference type="ARBA" id="ARBA00022840"/>
    </source>
</evidence>
<evidence type="ECO:0000256" key="6">
    <source>
        <dbReference type="ARBA" id="ARBA00022777"/>
    </source>
</evidence>
<evidence type="ECO:0000256" key="3">
    <source>
        <dbReference type="ARBA" id="ARBA00012054"/>
    </source>
</evidence>
<keyword evidence="5 10" id="KW-0547">Nucleotide-binding</keyword>
<keyword evidence="4 10" id="KW-0808">Transferase</keyword>
<proteinExistence type="inferred from homology"/>
<dbReference type="PANTHER" id="PTHR43442:SF3">
    <property type="entry name" value="GLUCONOKINASE-RELATED"/>
    <property type="match status" value="1"/>
</dbReference>
<evidence type="ECO:0000256" key="4">
    <source>
        <dbReference type="ARBA" id="ARBA00022679"/>
    </source>
</evidence>
<dbReference type="AlphaFoldDB" id="A0A2W5R598"/>
<dbReference type="GO" id="GO:0019521">
    <property type="term" value="P:D-gluconate metabolic process"/>
    <property type="evidence" value="ECO:0007669"/>
    <property type="project" value="UniProtKB-KW"/>
</dbReference>
<comment type="similarity">
    <text evidence="2 10">Belongs to the gluconokinase GntK/GntV family.</text>
</comment>
<dbReference type="NCBIfam" id="TIGR01313">
    <property type="entry name" value="therm_gnt_kin"/>
    <property type="match status" value="1"/>
</dbReference>
<dbReference type="GO" id="GO:0005524">
    <property type="term" value="F:ATP binding"/>
    <property type="evidence" value="ECO:0007669"/>
    <property type="project" value="UniProtKB-KW"/>
</dbReference>
<sequence>MGVCGCGKSSIGAALAARHGWRFLEGDDLHPPANVARMSQGLPLTDEDRLGWLDAIGAHIAEAGRAGTGLVVACSALKRSYRTRLDAAGTDVRFLHLSGDRTLIEARMAARTNHFMPLSLIESQFATLEPPGADERAVSVSVDQPPEALLEEAERGLARLRQKEPQP</sequence>
<evidence type="ECO:0000256" key="8">
    <source>
        <dbReference type="ARBA" id="ARBA00023064"/>
    </source>
</evidence>
<reference evidence="11 12" key="1">
    <citation type="submission" date="2017-08" db="EMBL/GenBank/DDBJ databases">
        <title>Infants hospitalized years apart are colonized by the same room-sourced microbial strains.</title>
        <authorList>
            <person name="Brooks B."/>
            <person name="Olm M.R."/>
            <person name="Firek B.A."/>
            <person name="Baker R."/>
            <person name="Thomas B.C."/>
            <person name="Morowitz M.J."/>
            <person name="Banfield J.F."/>
        </authorList>
    </citation>
    <scope>NUCLEOTIDE SEQUENCE [LARGE SCALE GENOMIC DNA]</scope>
    <source>
        <strain evidence="11">S2_005_001_R2_27</strain>
    </source>
</reference>
<dbReference type="EMBL" id="QFQD01000016">
    <property type="protein sequence ID" value="PZQ83859.1"/>
    <property type="molecule type" value="Genomic_DNA"/>
</dbReference>
<comment type="pathway">
    <text evidence="1">Carbohydrate acid metabolism.</text>
</comment>
<evidence type="ECO:0000256" key="9">
    <source>
        <dbReference type="ARBA" id="ARBA00048090"/>
    </source>
</evidence>
<dbReference type="InterPro" id="IPR027417">
    <property type="entry name" value="P-loop_NTPase"/>
</dbReference>
<keyword evidence="8" id="KW-0311">Gluconate utilization</keyword>
<evidence type="ECO:0000256" key="2">
    <source>
        <dbReference type="ARBA" id="ARBA00008420"/>
    </source>
</evidence>
<evidence type="ECO:0000256" key="5">
    <source>
        <dbReference type="ARBA" id="ARBA00022741"/>
    </source>
</evidence>
<dbReference type="Pfam" id="PF13671">
    <property type="entry name" value="AAA_33"/>
    <property type="match status" value="1"/>
</dbReference>
<name>A0A2W5R598_ANCNO</name>
<dbReference type="Proteomes" id="UP000248887">
    <property type="component" value="Unassembled WGS sequence"/>
</dbReference>
<accession>A0A2W5R598</accession>
<dbReference type="SUPFAM" id="SSF52540">
    <property type="entry name" value="P-loop containing nucleoside triphosphate hydrolases"/>
    <property type="match status" value="1"/>
</dbReference>
<comment type="caution">
    <text evidence="11">The sequence shown here is derived from an EMBL/GenBank/DDBJ whole genome shotgun (WGS) entry which is preliminary data.</text>
</comment>
<organism evidence="11 12">
    <name type="scientific">Ancylobacter novellus</name>
    <name type="common">Thiobacillus novellus</name>
    <dbReference type="NCBI Taxonomy" id="921"/>
    <lineage>
        <taxon>Bacteria</taxon>
        <taxon>Pseudomonadati</taxon>
        <taxon>Pseudomonadota</taxon>
        <taxon>Alphaproteobacteria</taxon>
        <taxon>Hyphomicrobiales</taxon>
        <taxon>Xanthobacteraceae</taxon>
        <taxon>Ancylobacter</taxon>
    </lineage>
</organism>
<evidence type="ECO:0000256" key="1">
    <source>
        <dbReference type="ARBA" id="ARBA00004761"/>
    </source>
</evidence>